<dbReference type="InterPro" id="IPR000326">
    <property type="entry name" value="PAP2/HPO"/>
</dbReference>
<dbReference type="SUPFAM" id="SSF48317">
    <property type="entry name" value="Acid phosphatase/Vanadium-dependent haloperoxidase"/>
    <property type="match status" value="1"/>
</dbReference>
<dbReference type="InterPro" id="IPR036938">
    <property type="entry name" value="PAP2/HPO_sf"/>
</dbReference>
<dbReference type="PANTHER" id="PTHR14969">
    <property type="entry name" value="SPHINGOSINE-1-PHOSPHATE PHOSPHOHYDROLASE"/>
    <property type="match status" value="1"/>
</dbReference>
<name>A0A1W2H745_9BACT</name>
<accession>A0A1W2H745</accession>
<dbReference type="Proteomes" id="UP000192333">
    <property type="component" value="Chromosome I"/>
</dbReference>
<dbReference type="Pfam" id="PF01569">
    <property type="entry name" value="PAP2"/>
    <property type="match status" value="1"/>
</dbReference>
<evidence type="ECO:0000259" key="2">
    <source>
        <dbReference type="SMART" id="SM00014"/>
    </source>
</evidence>
<organism evidence="3 4">
    <name type="scientific">Aquiflexum balticum DSM 16537</name>
    <dbReference type="NCBI Taxonomy" id="758820"/>
    <lineage>
        <taxon>Bacteria</taxon>
        <taxon>Pseudomonadati</taxon>
        <taxon>Bacteroidota</taxon>
        <taxon>Cytophagia</taxon>
        <taxon>Cytophagales</taxon>
        <taxon>Cyclobacteriaceae</taxon>
        <taxon>Aquiflexum</taxon>
    </lineage>
</organism>
<keyword evidence="1" id="KW-1133">Transmembrane helix</keyword>
<feature type="transmembrane region" description="Helical" evidence="1">
    <location>
        <begin position="52"/>
        <end position="70"/>
    </location>
</feature>
<evidence type="ECO:0000256" key="1">
    <source>
        <dbReference type="SAM" id="Phobius"/>
    </source>
</evidence>
<feature type="transmembrane region" description="Helical" evidence="1">
    <location>
        <begin position="133"/>
        <end position="154"/>
    </location>
</feature>
<gene>
    <name evidence="3" type="ORF">SAMN00777080_3305</name>
</gene>
<dbReference type="SMART" id="SM00014">
    <property type="entry name" value="acidPPc"/>
    <property type="match status" value="1"/>
</dbReference>
<reference evidence="4" key="1">
    <citation type="submission" date="2017-04" db="EMBL/GenBank/DDBJ databases">
        <authorList>
            <person name="Varghese N."/>
            <person name="Submissions S."/>
        </authorList>
    </citation>
    <scope>NUCLEOTIDE SEQUENCE [LARGE SCALE GENOMIC DNA]</scope>
    <source>
        <strain evidence="4">DSM 16537</strain>
    </source>
</reference>
<keyword evidence="1" id="KW-0812">Transmembrane</keyword>
<sequence length="190" mass="21766">MLEKISELDQRLFLFLNSFHSDFFDPIVYQFTQTLPWVPLYIFLSYLIIKTYGTNSWWIFLAVGLTILLADKTTSALMKPYFERLRPCRDASLEGLIHHYGNCSGGFSFASSHAANSFGIATIMTLGISHKYIAVRWLFLWAVLFSYTRIYLGVHYPGDVMAGAIVGILSGSVSFYIFRIINQKVQIYKK</sequence>
<feature type="transmembrane region" description="Helical" evidence="1">
    <location>
        <begin position="160"/>
        <end position="181"/>
    </location>
</feature>
<dbReference type="RefSeq" id="WP_084121471.1">
    <property type="nucleotide sequence ID" value="NZ_LT838813.1"/>
</dbReference>
<dbReference type="PANTHER" id="PTHR14969:SF13">
    <property type="entry name" value="AT30094P"/>
    <property type="match status" value="1"/>
</dbReference>
<dbReference type="Gene3D" id="1.20.144.10">
    <property type="entry name" value="Phosphatidic acid phosphatase type 2/haloperoxidase"/>
    <property type="match status" value="1"/>
</dbReference>
<proteinExistence type="predicted"/>
<keyword evidence="4" id="KW-1185">Reference proteome</keyword>
<dbReference type="EMBL" id="LT838813">
    <property type="protein sequence ID" value="SMD44679.1"/>
    <property type="molecule type" value="Genomic_DNA"/>
</dbReference>
<dbReference type="AlphaFoldDB" id="A0A1W2H745"/>
<feature type="domain" description="Phosphatidic acid phosphatase type 2/haloperoxidase" evidence="2">
    <location>
        <begin position="59"/>
        <end position="175"/>
    </location>
</feature>
<evidence type="ECO:0000313" key="3">
    <source>
        <dbReference type="EMBL" id="SMD44679.1"/>
    </source>
</evidence>
<protein>
    <submittedName>
        <fullName evidence="3">Undecaprenyl-diphosphatase</fullName>
    </submittedName>
</protein>
<dbReference type="STRING" id="758820.SAMN00777080_3305"/>
<evidence type="ECO:0000313" key="4">
    <source>
        <dbReference type="Proteomes" id="UP000192333"/>
    </source>
</evidence>
<keyword evidence="1" id="KW-0472">Membrane</keyword>
<dbReference type="OrthoDB" id="9789113at2"/>